<evidence type="ECO:0000313" key="2">
    <source>
        <dbReference type="Proteomes" id="UP000051697"/>
    </source>
</evidence>
<dbReference type="STRING" id="1423778.FC70_GL000779"/>
<keyword evidence="2" id="KW-1185">Reference proteome</keyword>
<protein>
    <recommendedName>
        <fullName evidence="3">Bacteriocin immunity protein</fullName>
    </recommendedName>
</protein>
<sequence>MRKLNWFSGGTERSDQAETIIHDLLNQLPSELRTAPLQKVLTSYLKELERKDTSVPLILSRMNLDIAKTIRNNKINLTEFQSQKLKELTNLSSIRYGY</sequence>
<comment type="caution">
    <text evidence="1">The sequence shown here is derived from an EMBL/GenBank/DDBJ whole genome shotgun (WGS) entry which is preliminary data.</text>
</comment>
<dbReference type="OrthoDB" id="2135506at2"/>
<reference evidence="1 2" key="1">
    <citation type="journal article" date="2015" name="Genome Announc.">
        <title>Expanding the biotechnology potential of lactobacilli through comparative genomics of 213 strains and associated genera.</title>
        <authorList>
            <person name="Sun Z."/>
            <person name="Harris H.M."/>
            <person name="McCann A."/>
            <person name="Guo C."/>
            <person name="Argimon S."/>
            <person name="Zhang W."/>
            <person name="Yang X."/>
            <person name="Jeffery I.B."/>
            <person name="Cooney J.C."/>
            <person name="Kagawa T.F."/>
            <person name="Liu W."/>
            <person name="Song Y."/>
            <person name="Salvetti E."/>
            <person name="Wrobel A."/>
            <person name="Rasinkangas P."/>
            <person name="Parkhill J."/>
            <person name="Rea M.C."/>
            <person name="O'Sullivan O."/>
            <person name="Ritari J."/>
            <person name="Douillard F.P."/>
            <person name="Paul Ross R."/>
            <person name="Yang R."/>
            <person name="Briner A.E."/>
            <person name="Felis G.E."/>
            <person name="de Vos W.M."/>
            <person name="Barrangou R."/>
            <person name="Klaenhammer T.R."/>
            <person name="Caufield P.W."/>
            <person name="Cui Y."/>
            <person name="Zhang H."/>
            <person name="O'Toole P.W."/>
        </authorList>
    </citation>
    <scope>NUCLEOTIDE SEQUENCE [LARGE SCALE GENOMIC DNA]</scope>
    <source>
        <strain evidence="1 2">DSM 15707</strain>
    </source>
</reference>
<dbReference type="AlphaFoldDB" id="A0A0R1RDZ2"/>
<dbReference type="PATRIC" id="fig|1423778.4.peg.811"/>
<dbReference type="GO" id="GO:0030153">
    <property type="term" value="P:bacteriocin immunity"/>
    <property type="evidence" value="ECO:0007669"/>
    <property type="project" value="InterPro"/>
</dbReference>
<dbReference type="Gene3D" id="1.20.1440.140">
    <property type="match status" value="1"/>
</dbReference>
<dbReference type="InterPro" id="IPR053739">
    <property type="entry name" value="Bact_Immunity_Domain_sf"/>
</dbReference>
<dbReference type="InterPro" id="IPR015046">
    <property type="entry name" value="LciA_Immunity-like"/>
</dbReference>
<dbReference type="Proteomes" id="UP000051697">
    <property type="component" value="Unassembled WGS sequence"/>
</dbReference>
<evidence type="ECO:0008006" key="3">
    <source>
        <dbReference type="Google" id="ProtNLM"/>
    </source>
</evidence>
<accession>A0A0R1RDZ2</accession>
<dbReference type="Pfam" id="PF08951">
    <property type="entry name" value="EntA_Immun"/>
    <property type="match status" value="1"/>
</dbReference>
<dbReference type="EMBL" id="AZFE01000031">
    <property type="protein sequence ID" value="KRL55183.1"/>
    <property type="molecule type" value="Genomic_DNA"/>
</dbReference>
<proteinExistence type="predicted"/>
<evidence type="ECO:0000313" key="1">
    <source>
        <dbReference type="EMBL" id="KRL55183.1"/>
    </source>
</evidence>
<gene>
    <name evidence="1" type="ORF">FC70_GL000779</name>
</gene>
<dbReference type="KEGG" id="lol:LACOL_0520"/>
<organism evidence="1 2">
    <name type="scientific">Paucilactobacillus oligofermentans DSM 15707 = LMG 22743</name>
    <dbReference type="NCBI Taxonomy" id="1423778"/>
    <lineage>
        <taxon>Bacteria</taxon>
        <taxon>Bacillati</taxon>
        <taxon>Bacillota</taxon>
        <taxon>Bacilli</taxon>
        <taxon>Lactobacillales</taxon>
        <taxon>Lactobacillaceae</taxon>
        <taxon>Paucilactobacillus</taxon>
    </lineage>
</organism>
<name>A0A0R1RDZ2_9LACO</name>
<dbReference type="RefSeq" id="WP_057889743.1">
    <property type="nucleotide sequence ID" value="NZ_AZFE01000031.1"/>
</dbReference>